<sequence>MTNPTTSPKNNHSVKRSNSSNQIISIPSALAKSTTAAMTGVSMRHSFSAVNLFATGMNESGSIHKRKASDQRKSTGKDSGVKFSREERKMHWLVHHHQLQTPAAHYKTNKSDFNISLPMKKSIHFGSCQVRDTSQFLFPQKGANTHETSSGAENPEMIRQKKRNSMLAVNSFSSPNIMKQFARNLEQSMPFSSNGPEKQQVDPEEEELRLLEQRRRARSVPLTRAARSIKKKVRKHLIKQHQEIMIQQSLLYQERIYGHKMRKRRHSIPVATKKPKPKKTKTANKKSSKKTKKQKENVSPATSEASSTGDSLLTPKTSIVTAIPQVSPAAPDTAPEATSESNTIATDKQSGSETSGTALSAPSTALPQKEPKELSTSMSSVTPEDRDTNDGSESSGAQSKTKKRKRKIKRRRLSMITSDMSTPYRIPTHPPAKPGSFSRSSSRDWSWLSTPASDNPIGPGDYDVEPYFKRQDSTKITHKIAKPVVRSERLSWGSTETPYHTALDSVPSSFHVDEPRRNTVFGSSQKRCSADRKIEDLWNLDIPPHVKRRESSRQNDRSFSILSKSIAQSDATL</sequence>
<name>A0A7S1PG48_9EUKA</name>
<feature type="compositionally biased region" description="Basic residues" evidence="1">
    <location>
        <begin position="260"/>
        <end position="293"/>
    </location>
</feature>
<feature type="region of interest" description="Disordered" evidence="1">
    <location>
        <begin position="188"/>
        <end position="207"/>
    </location>
</feature>
<evidence type="ECO:0000313" key="2">
    <source>
        <dbReference type="EMBL" id="CAD9079361.1"/>
    </source>
</evidence>
<evidence type="ECO:0000256" key="1">
    <source>
        <dbReference type="SAM" id="MobiDB-lite"/>
    </source>
</evidence>
<dbReference type="AlphaFoldDB" id="A0A7S1PG48"/>
<feature type="compositionally biased region" description="Polar residues" evidence="1">
    <location>
        <begin position="188"/>
        <end position="197"/>
    </location>
</feature>
<reference evidence="2" key="1">
    <citation type="submission" date="2021-01" db="EMBL/GenBank/DDBJ databases">
        <authorList>
            <person name="Corre E."/>
            <person name="Pelletier E."/>
            <person name="Niang G."/>
            <person name="Scheremetjew M."/>
            <person name="Finn R."/>
            <person name="Kale V."/>
            <person name="Holt S."/>
            <person name="Cochrane G."/>
            <person name="Meng A."/>
            <person name="Brown T."/>
            <person name="Cohen L."/>
        </authorList>
    </citation>
    <scope>NUCLEOTIDE SEQUENCE</scope>
    <source>
        <strain evidence="2">WS</strain>
    </source>
</reference>
<feature type="compositionally biased region" description="Polar residues" evidence="1">
    <location>
        <begin position="336"/>
        <end position="366"/>
    </location>
</feature>
<feature type="compositionally biased region" description="Basic and acidic residues" evidence="1">
    <location>
        <begin position="68"/>
        <end position="82"/>
    </location>
</feature>
<proteinExistence type="predicted"/>
<feature type="compositionally biased region" description="Basic residues" evidence="1">
    <location>
        <begin position="400"/>
        <end position="413"/>
    </location>
</feature>
<feature type="region of interest" description="Disordered" evidence="1">
    <location>
        <begin position="1"/>
        <end position="21"/>
    </location>
</feature>
<accession>A0A7S1PG48</accession>
<gene>
    <name evidence="2" type="ORF">PCOS0759_LOCUS2595</name>
</gene>
<organism evidence="2">
    <name type="scientific">Percolomonas cosmopolitus</name>
    <dbReference type="NCBI Taxonomy" id="63605"/>
    <lineage>
        <taxon>Eukaryota</taxon>
        <taxon>Discoba</taxon>
        <taxon>Heterolobosea</taxon>
        <taxon>Tetramitia</taxon>
        <taxon>Eutetramitia</taxon>
        <taxon>Percolomonadidae</taxon>
        <taxon>Percolomonas</taxon>
    </lineage>
</organism>
<feature type="region of interest" description="Disordered" evidence="1">
    <location>
        <begin position="260"/>
        <end position="464"/>
    </location>
</feature>
<protein>
    <submittedName>
        <fullName evidence="2">Uncharacterized protein</fullName>
    </submittedName>
</protein>
<feature type="compositionally biased region" description="Polar residues" evidence="1">
    <location>
        <begin position="1"/>
        <end position="11"/>
    </location>
</feature>
<feature type="compositionally biased region" description="Low complexity" evidence="1">
    <location>
        <begin position="436"/>
        <end position="449"/>
    </location>
</feature>
<feature type="compositionally biased region" description="Polar residues" evidence="1">
    <location>
        <begin position="297"/>
        <end position="320"/>
    </location>
</feature>
<dbReference type="EMBL" id="HBGD01003144">
    <property type="protein sequence ID" value="CAD9079361.1"/>
    <property type="molecule type" value="Transcribed_RNA"/>
</dbReference>
<feature type="region of interest" description="Disordered" evidence="1">
    <location>
        <begin position="61"/>
        <end position="82"/>
    </location>
</feature>